<evidence type="ECO:0000313" key="3">
    <source>
        <dbReference type="Proteomes" id="UP000500826"/>
    </source>
</evidence>
<protein>
    <submittedName>
        <fullName evidence="2">Uncharacterized protein</fullName>
    </submittedName>
</protein>
<reference evidence="2 3" key="1">
    <citation type="submission" date="2020-05" db="EMBL/GenBank/DDBJ databases">
        <title>Ramlibacter rhizophilus sp. nov., isolated from rhizosphere soil of national flower Mugunghwa from South Korea.</title>
        <authorList>
            <person name="Zheng-Fei Y."/>
            <person name="Huan T."/>
        </authorList>
    </citation>
    <scope>NUCLEOTIDE SEQUENCE [LARGE SCALE GENOMIC DNA]</scope>
    <source>
        <strain evidence="2 3">H242</strain>
    </source>
</reference>
<dbReference type="Proteomes" id="UP000500826">
    <property type="component" value="Chromosome"/>
</dbReference>
<name>A0ABX6P6W6_9BURK</name>
<dbReference type="Gene3D" id="3.50.50.60">
    <property type="entry name" value="FAD/NAD(P)-binding domain"/>
    <property type="match status" value="1"/>
</dbReference>
<evidence type="ECO:0000313" key="2">
    <source>
        <dbReference type="EMBL" id="QJW85088.1"/>
    </source>
</evidence>
<keyword evidence="3" id="KW-1185">Reference proteome</keyword>
<dbReference type="InterPro" id="IPR036188">
    <property type="entry name" value="FAD/NAD-bd_sf"/>
</dbReference>
<sequence>MLTLRSPKHLTGPDTGVPSLTFRAWYEAQHGGAGWEALHKIGRIDWRDYLLWVRDTCGLRVENGTALLSVDDQAGLLRVRLGSAAGEETVWTRKLVLALGRDGSGAARWPAFPSLRRDDPARPRASSTRRTRSTSPGCAASKWPCWAPAPPLSTTRPAPRRQVRGSRCLPAGPSCRR</sequence>
<reference evidence="2 3" key="2">
    <citation type="submission" date="2020-05" db="EMBL/GenBank/DDBJ databases">
        <authorList>
            <person name="Khan S.A."/>
            <person name="Jeon C.O."/>
            <person name="Chun B.H."/>
        </authorList>
    </citation>
    <scope>NUCLEOTIDE SEQUENCE [LARGE SCALE GENOMIC DNA]</scope>
    <source>
        <strain evidence="2 3">H242</strain>
    </source>
</reference>
<gene>
    <name evidence="2" type="ORF">HK414_21240</name>
</gene>
<accession>A0ABX6P6W6</accession>
<proteinExistence type="predicted"/>
<evidence type="ECO:0000256" key="1">
    <source>
        <dbReference type="SAM" id="MobiDB-lite"/>
    </source>
</evidence>
<dbReference type="EMBL" id="CP053418">
    <property type="protein sequence ID" value="QJW85088.1"/>
    <property type="molecule type" value="Genomic_DNA"/>
</dbReference>
<feature type="region of interest" description="Disordered" evidence="1">
    <location>
        <begin position="110"/>
        <end position="177"/>
    </location>
</feature>
<organism evidence="2 3">
    <name type="scientific">Ramlibacter terrae</name>
    <dbReference type="NCBI Taxonomy" id="2732511"/>
    <lineage>
        <taxon>Bacteria</taxon>
        <taxon>Pseudomonadati</taxon>
        <taxon>Pseudomonadota</taxon>
        <taxon>Betaproteobacteria</taxon>
        <taxon>Burkholderiales</taxon>
        <taxon>Comamonadaceae</taxon>
        <taxon>Ramlibacter</taxon>
    </lineage>
</organism>